<dbReference type="PANTHER" id="PTHR44846:SF17">
    <property type="entry name" value="GNTR-FAMILY TRANSCRIPTIONAL REGULATOR"/>
    <property type="match status" value="1"/>
</dbReference>
<feature type="domain" description="HTH gntR-type" evidence="4">
    <location>
        <begin position="5"/>
        <end position="73"/>
    </location>
</feature>
<keyword evidence="3" id="KW-0804">Transcription</keyword>
<reference evidence="5" key="1">
    <citation type="submission" date="2023-11" db="EMBL/GenBank/DDBJ databases">
        <title>Scrofimicrobium hongkongense sp. nov., isolated from a patient with peritonitis.</title>
        <authorList>
            <person name="Lao H.Y."/>
            <person name="Wong A.Y.P."/>
            <person name="Ng T.L."/>
            <person name="Wong R.Y.L."/>
            <person name="Yau M.C.Y."/>
            <person name="Lam J.Y.W."/>
            <person name="Siu G.K.H."/>
        </authorList>
    </citation>
    <scope>NUCLEOTIDE SEQUENCE</scope>
    <source>
        <strain evidence="5">R131</strain>
    </source>
</reference>
<dbReference type="AlphaFoldDB" id="A0AAU7V7G8"/>
<dbReference type="SMART" id="SM00866">
    <property type="entry name" value="UTRA"/>
    <property type="match status" value="1"/>
</dbReference>
<protein>
    <submittedName>
        <fullName evidence="5">GntR family transcriptional regulator</fullName>
    </submittedName>
</protein>
<dbReference type="PANTHER" id="PTHR44846">
    <property type="entry name" value="MANNOSYL-D-GLYCERATE TRANSPORT/METABOLISM SYSTEM REPRESSOR MNGR-RELATED"/>
    <property type="match status" value="1"/>
</dbReference>
<dbReference type="Pfam" id="PF07702">
    <property type="entry name" value="UTRA"/>
    <property type="match status" value="1"/>
</dbReference>
<sequence>MSTQGSRVAFVSQSLREAIEGGQYSPGDRLPTESQLAKEFEVSRPTVRAALRDLQALALVKTQHGVGTFVQEAQPIHAGLERLDSISESIRRSGHEPGMQYQSRVLRPLMPEEAEKLDLSADSIALEIRRSILSDNQVVAYSYDLMPVGVFPEGEDPMVLQGSLFTYLKEERGLFPDYAVAEIHAVSSDRIAWDTRATNTLYVLLDQVHYSAEDVPLLYSRTYFLEGRYAFRVIRNAGTQEILKSQ</sequence>
<dbReference type="GO" id="GO:0003677">
    <property type="term" value="F:DNA binding"/>
    <property type="evidence" value="ECO:0007669"/>
    <property type="project" value="UniProtKB-KW"/>
</dbReference>
<gene>
    <name evidence="5" type="ORF">SAC06_00275</name>
</gene>
<dbReference type="SUPFAM" id="SSF64288">
    <property type="entry name" value="Chorismate lyase-like"/>
    <property type="match status" value="1"/>
</dbReference>
<dbReference type="GO" id="GO:0045892">
    <property type="term" value="P:negative regulation of DNA-templated transcription"/>
    <property type="evidence" value="ECO:0007669"/>
    <property type="project" value="TreeGrafter"/>
</dbReference>
<dbReference type="PRINTS" id="PR00035">
    <property type="entry name" value="HTHGNTR"/>
</dbReference>
<dbReference type="SMART" id="SM00345">
    <property type="entry name" value="HTH_GNTR"/>
    <property type="match status" value="1"/>
</dbReference>
<dbReference type="KEGG" id="sapp:SAC06_00275"/>
<name>A0AAU7V7G8_9ACTO</name>
<dbReference type="InterPro" id="IPR036388">
    <property type="entry name" value="WH-like_DNA-bd_sf"/>
</dbReference>
<dbReference type="EMBL" id="CP138335">
    <property type="protein sequence ID" value="XBW08035.1"/>
    <property type="molecule type" value="Genomic_DNA"/>
</dbReference>
<evidence type="ECO:0000313" key="5">
    <source>
        <dbReference type="EMBL" id="XBW08035.1"/>
    </source>
</evidence>
<dbReference type="InterPro" id="IPR036390">
    <property type="entry name" value="WH_DNA-bd_sf"/>
</dbReference>
<evidence type="ECO:0000256" key="1">
    <source>
        <dbReference type="ARBA" id="ARBA00023015"/>
    </source>
</evidence>
<dbReference type="SUPFAM" id="SSF46785">
    <property type="entry name" value="Winged helix' DNA-binding domain"/>
    <property type="match status" value="1"/>
</dbReference>
<dbReference type="CDD" id="cd07377">
    <property type="entry name" value="WHTH_GntR"/>
    <property type="match status" value="1"/>
</dbReference>
<dbReference type="Gene3D" id="1.10.10.10">
    <property type="entry name" value="Winged helix-like DNA-binding domain superfamily/Winged helix DNA-binding domain"/>
    <property type="match status" value="1"/>
</dbReference>
<dbReference type="GO" id="GO:0003700">
    <property type="term" value="F:DNA-binding transcription factor activity"/>
    <property type="evidence" value="ECO:0007669"/>
    <property type="project" value="InterPro"/>
</dbReference>
<organism evidence="5">
    <name type="scientific">Scrofimicrobium appendicitidis</name>
    <dbReference type="NCBI Taxonomy" id="3079930"/>
    <lineage>
        <taxon>Bacteria</taxon>
        <taxon>Bacillati</taxon>
        <taxon>Actinomycetota</taxon>
        <taxon>Actinomycetes</taxon>
        <taxon>Actinomycetales</taxon>
        <taxon>Actinomycetaceae</taxon>
        <taxon>Scrofimicrobium</taxon>
    </lineage>
</organism>
<dbReference type="InterPro" id="IPR011663">
    <property type="entry name" value="UTRA"/>
</dbReference>
<accession>A0AAU7V7G8</accession>
<dbReference type="InterPro" id="IPR028978">
    <property type="entry name" value="Chorismate_lyase_/UTRA_dom_sf"/>
</dbReference>
<evidence type="ECO:0000256" key="3">
    <source>
        <dbReference type="ARBA" id="ARBA00023163"/>
    </source>
</evidence>
<proteinExistence type="predicted"/>
<evidence type="ECO:0000259" key="4">
    <source>
        <dbReference type="PROSITE" id="PS50949"/>
    </source>
</evidence>
<dbReference type="PROSITE" id="PS50949">
    <property type="entry name" value="HTH_GNTR"/>
    <property type="match status" value="1"/>
</dbReference>
<dbReference type="RefSeq" id="WP_350258235.1">
    <property type="nucleotide sequence ID" value="NZ_CP138335.1"/>
</dbReference>
<dbReference type="Pfam" id="PF00392">
    <property type="entry name" value="GntR"/>
    <property type="match status" value="1"/>
</dbReference>
<dbReference type="InterPro" id="IPR050679">
    <property type="entry name" value="Bact_HTH_transcr_reg"/>
</dbReference>
<keyword evidence="2" id="KW-0238">DNA-binding</keyword>
<keyword evidence="1" id="KW-0805">Transcription regulation</keyword>
<evidence type="ECO:0000256" key="2">
    <source>
        <dbReference type="ARBA" id="ARBA00023125"/>
    </source>
</evidence>
<dbReference type="InterPro" id="IPR000524">
    <property type="entry name" value="Tscrpt_reg_HTH_GntR"/>
</dbReference>
<dbReference type="Gene3D" id="3.40.1410.10">
    <property type="entry name" value="Chorismate lyase-like"/>
    <property type="match status" value="1"/>
</dbReference>